<comment type="similarity">
    <text evidence="1">Belongs to the bactofilin family.</text>
</comment>
<sequence length="309" mass="30729">MLFGRKTPPAAPKADSPTPPQPGARPFTAGEAGNSMSPLASLNAQPGGPMSGPPTGAHAPAAAAGIPAPSSMAPTMAQALSDAQPAYPAYPDMPSASKGPDMNSIPKPPSAPSVPGAGFKPDVPRRVVDLPGSAVRQPAAPIPSAGMQAAGMQAAGMQAAPVPAAPVQPAAHVPAMPEQRRLIVGRDISLSGEIGSCDVVVVEGTVEAKLRDGRSVEIAETGLFKGSVEIEEADIAGRFEGDIIVRGRLTVRATGKITGSIRFGELAVDAGGQLIGDIQLYSAAATAARPAAPAPVAAEPAPAPAAEAV</sequence>
<dbReference type="EMBL" id="JAUSVU010000010">
    <property type="protein sequence ID" value="MDQ0534120.1"/>
    <property type="molecule type" value="Genomic_DNA"/>
</dbReference>
<dbReference type="Pfam" id="PF04519">
    <property type="entry name" value="Bactofilin"/>
    <property type="match status" value="1"/>
</dbReference>
<feature type="compositionally biased region" description="Low complexity" evidence="2">
    <location>
        <begin position="53"/>
        <end position="67"/>
    </location>
</feature>
<feature type="region of interest" description="Disordered" evidence="2">
    <location>
        <begin position="85"/>
        <end position="126"/>
    </location>
</feature>
<evidence type="ECO:0000313" key="3">
    <source>
        <dbReference type="EMBL" id="MDQ0534120.1"/>
    </source>
</evidence>
<dbReference type="PANTHER" id="PTHR35024">
    <property type="entry name" value="HYPOTHETICAL CYTOSOLIC PROTEIN"/>
    <property type="match status" value="1"/>
</dbReference>
<comment type="caution">
    <text evidence="3">The sequence shown here is derived from an EMBL/GenBank/DDBJ whole genome shotgun (WGS) entry which is preliminary data.</text>
</comment>
<evidence type="ECO:0000256" key="2">
    <source>
        <dbReference type="SAM" id="MobiDB-lite"/>
    </source>
</evidence>
<reference evidence="3 4" key="1">
    <citation type="submission" date="2023-07" db="EMBL/GenBank/DDBJ databases">
        <title>Genomic Encyclopedia of Type Strains, Phase IV (KMG-IV): sequencing the most valuable type-strain genomes for metagenomic binning, comparative biology and taxonomic classification.</title>
        <authorList>
            <person name="Goeker M."/>
        </authorList>
    </citation>
    <scope>NUCLEOTIDE SEQUENCE [LARGE SCALE GENOMIC DNA]</scope>
    <source>
        <strain evidence="3 4">DSM 19922</strain>
    </source>
</reference>
<organism evidence="3 4">
    <name type="scientific">Azospirillum picis</name>
    <dbReference type="NCBI Taxonomy" id="488438"/>
    <lineage>
        <taxon>Bacteria</taxon>
        <taxon>Pseudomonadati</taxon>
        <taxon>Pseudomonadota</taxon>
        <taxon>Alphaproteobacteria</taxon>
        <taxon>Rhodospirillales</taxon>
        <taxon>Azospirillaceae</taxon>
        <taxon>Azospirillum</taxon>
    </lineage>
</organism>
<proteinExistence type="inferred from homology"/>
<feature type="compositionally biased region" description="Polar residues" evidence="2">
    <location>
        <begin position="34"/>
        <end position="44"/>
    </location>
</feature>
<dbReference type="Proteomes" id="UP001244552">
    <property type="component" value="Unassembled WGS sequence"/>
</dbReference>
<keyword evidence="4" id="KW-1185">Reference proteome</keyword>
<feature type="region of interest" description="Disordered" evidence="2">
    <location>
        <begin position="1"/>
        <end position="67"/>
    </location>
</feature>
<evidence type="ECO:0000256" key="1">
    <source>
        <dbReference type="ARBA" id="ARBA00044755"/>
    </source>
</evidence>
<accession>A0ABU0MKX9</accession>
<dbReference type="RefSeq" id="WP_209983028.1">
    <property type="nucleotide sequence ID" value="NZ_JAGINO010000010.1"/>
</dbReference>
<protein>
    <submittedName>
        <fullName evidence="3">Cytoskeletal protein CcmA (Bactofilin family)</fullName>
    </submittedName>
</protein>
<evidence type="ECO:0000313" key="4">
    <source>
        <dbReference type="Proteomes" id="UP001244552"/>
    </source>
</evidence>
<dbReference type="InterPro" id="IPR007607">
    <property type="entry name" value="BacA/B"/>
</dbReference>
<gene>
    <name evidence="3" type="ORF">QO018_002991</name>
</gene>
<dbReference type="PANTHER" id="PTHR35024:SF4">
    <property type="entry name" value="POLYMER-FORMING CYTOSKELETAL PROTEIN"/>
    <property type="match status" value="1"/>
</dbReference>
<name>A0ABU0MKX9_9PROT</name>